<name>A0ABT9XH10_9BACL</name>
<protein>
    <submittedName>
        <fullName evidence="2">Uncharacterized protein</fullName>
    </submittedName>
</protein>
<feature type="compositionally biased region" description="Basic and acidic residues" evidence="1">
    <location>
        <begin position="1"/>
        <end position="12"/>
    </location>
</feature>
<feature type="compositionally biased region" description="Basic and acidic residues" evidence="1">
    <location>
        <begin position="33"/>
        <end position="47"/>
    </location>
</feature>
<reference evidence="2 3" key="1">
    <citation type="submission" date="2023-07" db="EMBL/GenBank/DDBJ databases">
        <title>Genomic Encyclopedia of Type Strains, Phase IV (KMG-IV): sequencing the most valuable type-strain genomes for metagenomic binning, comparative biology and taxonomic classification.</title>
        <authorList>
            <person name="Goeker M."/>
        </authorList>
    </citation>
    <scope>NUCLEOTIDE SEQUENCE [LARGE SCALE GENOMIC DNA]</scope>
    <source>
        <strain evidence="2 3">DSM 4006</strain>
    </source>
</reference>
<feature type="region of interest" description="Disordered" evidence="1">
    <location>
        <begin position="1"/>
        <end position="69"/>
    </location>
</feature>
<dbReference type="EMBL" id="JAUSTP010000008">
    <property type="protein sequence ID" value="MDQ0189568.1"/>
    <property type="molecule type" value="Genomic_DNA"/>
</dbReference>
<gene>
    <name evidence="2" type="ORF">J2S03_001400</name>
</gene>
<organism evidence="2 3">
    <name type="scientific">Alicyclobacillus cycloheptanicus</name>
    <dbReference type="NCBI Taxonomy" id="1457"/>
    <lineage>
        <taxon>Bacteria</taxon>
        <taxon>Bacillati</taxon>
        <taxon>Bacillota</taxon>
        <taxon>Bacilli</taxon>
        <taxon>Bacillales</taxon>
        <taxon>Alicyclobacillaceae</taxon>
        <taxon>Alicyclobacillus</taxon>
    </lineage>
</organism>
<evidence type="ECO:0000313" key="3">
    <source>
        <dbReference type="Proteomes" id="UP001232973"/>
    </source>
</evidence>
<comment type="caution">
    <text evidence="2">The sequence shown here is derived from an EMBL/GenBank/DDBJ whole genome shotgun (WGS) entry which is preliminary data.</text>
</comment>
<evidence type="ECO:0000313" key="2">
    <source>
        <dbReference type="EMBL" id="MDQ0189568.1"/>
    </source>
</evidence>
<sequence>METHHTNEKSERTPGYSFRRMGADRITAQAQEDLEKREVHGDGERGIPVRTATPEDAERAGRRKPSPLE</sequence>
<accession>A0ABT9XH10</accession>
<keyword evidence="3" id="KW-1185">Reference proteome</keyword>
<proteinExistence type="predicted"/>
<dbReference type="RefSeq" id="WP_274456368.1">
    <property type="nucleotide sequence ID" value="NZ_CP067097.1"/>
</dbReference>
<evidence type="ECO:0000256" key="1">
    <source>
        <dbReference type="SAM" id="MobiDB-lite"/>
    </source>
</evidence>
<dbReference type="Proteomes" id="UP001232973">
    <property type="component" value="Unassembled WGS sequence"/>
</dbReference>